<evidence type="ECO:0000256" key="1">
    <source>
        <dbReference type="SAM" id="MobiDB-lite"/>
    </source>
</evidence>
<reference evidence="2 3" key="1">
    <citation type="journal article" date="2021" name="BMC Genomics">
        <title>Datura genome reveals duplications of psychoactive alkaloid biosynthetic genes and high mutation rate following tissue culture.</title>
        <authorList>
            <person name="Rajewski A."/>
            <person name="Carter-House D."/>
            <person name="Stajich J."/>
            <person name="Litt A."/>
        </authorList>
    </citation>
    <scope>NUCLEOTIDE SEQUENCE [LARGE SCALE GENOMIC DNA]</scope>
    <source>
        <strain evidence="2">AR-01</strain>
    </source>
</reference>
<gene>
    <name evidence="2" type="ORF">HAX54_037575</name>
</gene>
<evidence type="ECO:0000313" key="2">
    <source>
        <dbReference type="EMBL" id="MCE0480575.1"/>
    </source>
</evidence>
<sequence length="114" mass="13293">MMPSMKRNKVQKKAKKNDEMTNDDKPSHDHRVYDITCEDKINDDEYFYELLDQAIITNNNLKLTGYIGEKPRNNIGFKINNLGCQLCHFEYPRPIPDSVLTSSISLMYFGMLNL</sequence>
<feature type="compositionally biased region" description="Basic and acidic residues" evidence="1">
    <location>
        <begin position="16"/>
        <end position="30"/>
    </location>
</feature>
<keyword evidence="3" id="KW-1185">Reference proteome</keyword>
<accession>A0ABS8VLH0</accession>
<name>A0ABS8VLH0_DATST</name>
<dbReference type="Proteomes" id="UP000823775">
    <property type="component" value="Unassembled WGS sequence"/>
</dbReference>
<feature type="region of interest" description="Disordered" evidence="1">
    <location>
        <begin position="1"/>
        <end position="30"/>
    </location>
</feature>
<evidence type="ECO:0000313" key="3">
    <source>
        <dbReference type="Proteomes" id="UP000823775"/>
    </source>
</evidence>
<feature type="compositionally biased region" description="Basic residues" evidence="1">
    <location>
        <begin position="1"/>
        <end position="15"/>
    </location>
</feature>
<comment type="caution">
    <text evidence="2">The sequence shown here is derived from an EMBL/GenBank/DDBJ whole genome shotgun (WGS) entry which is preliminary data.</text>
</comment>
<organism evidence="2 3">
    <name type="scientific">Datura stramonium</name>
    <name type="common">Jimsonweed</name>
    <name type="synonym">Common thornapple</name>
    <dbReference type="NCBI Taxonomy" id="4076"/>
    <lineage>
        <taxon>Eukaryota</taxon>
        <taxon>Viridiplantae</taxon>
        <taxon>Streptophyta</taxon>
        <taxon>Embryophyta</taxon>
        <taxon>Tracheophyta</taxon>
        <taxon>Spermatophyta</taxon>
        <taxon>Magnoliopsida</taxon>
        <taxon>eudicotyledons</taxon>
        <taxon>Gunneridae</taxon>
        <taxon>Pentapetalae</taxon>
        <taxon>asterids</taxon>
        <taxon>lamiids</taxon>
        <taxon>Solanales</taxon>
        <taxon>Solanaceae</taxon>
        <taxon>Solanoideae</taxon>
        <taxon>Datureae</taxon>
        <taxon>Datura</taxon>
    </lineage>
</organism>
<protein>
    <submittedName>
        <fullName evidence="2">Uncharacterized protein</fullName>
    </submittedName>
</protein>
<proteinExistence type="predicted"/>
<dbReference type="EMBL" id="JACEIK010005043">
    <property type="protein sequence ID" value="MCE0480575.1"/>
    <property type="molecule type" value="Genomic_DNA"/>
</dbReference>